<evidence type="ECO:0000313" key="3">
    <source>
        <dbReference type="Proteomes" id="UP001560685"/>
    </source>
</evidence>
<evidence type="ECO:0000259" key="1">
    <source>
        <dbReference type="Pfam" id="PF05239"/>
    </source>
</evidence>
<dbReference type="PANTHER" id="PTHR36505:SF1">
    <property type="entry name" value="BLR1072 PROTEIN"/>
    <property type="match status" value="1"/>
</dbReference>
<dbReference type="Proteomes" id="UP001560685">
    <property type="component" value="Unassembled WGS sequence"/>
</dbReference>
<feature type="domain" description="PRC-barrel" evidence="1">
    <location>
        <begin position="14"/>
        <end position="89"/>
    </location>
</feature>
<organism evidence="2 3">
    <name type="scientific">Hyphococcus lacteus</name>
    <dbReference type="NCBI Taxonomy" id="3143536"/>
    <lineage>
        <taxon>Bacteria</taxon>
        <taxon>Pseudomonadati</taxon>
        <taxon>Pseudomonadota</taxon>
        <taxon>Alphaproteobacteria</taxon>
        <taxon>Parvularculales</taxon>
        <taxon>Parvularculaceae</taxon>
        <taxon>Hyphococcus</taxon>
    </lineage>
</organism>
<dbReference type="SUPFAM" id="SSF50346">
    <property type="entry name" value="PRC-barrel domain"/>
    <property type="match status" value="1"/>
</dbReference>
<dbReference type="InterPro" id="IPR011033">
    <property type="entry name" value="PRC_barrel-like_sf"/>
</dbReference>
<keyword evidence="3" id="KW-1185">Reference proteome</keyword>
<proteinExistence type="predicted"/>
<name>A0ABV3Z5X9_9PROT</name>
<dbReference type="Pfam" id="PF05239">
    <property type="entry name" value="PRC"/>
    <property type="match status" value="1"/>
</dbReference>
<protein>
    <submittedName>
        <fullName evidence="2">PRC-barrel domain-containing protein</fullName>
    </submittedName>
</protein>
<dbReference type="InterPro" id="IPR027275">
    <property type="entry name" value="PRC-brl_dom"/>
</dbReference>
<dbReference type="Gene3D" id="2.30.30.240">
    <property type="entry name" value="PRC-barrel domain"/>
    <property type="match status" value="1"/>
</dbReference>
<gene>
    <name evidence="2" type="ORF">ABFZ84_04150</name>
</gene>
<evidence type="ECO:0000313" key="2">
    <source>
        <dbReference type="EMBL" id="MEX6632732.1"/>
    </source>
</evidence>
<reference evidence="2 3" key="1">
    <citation type="submission" date="2024-05" db="EMBL/GenBank/DDBJ databases">
        <title>Three bacterial strains, DH-69, EH-24, and ECK-19 isolated from coastal sediments.</title>
        <authorList>
            <person name="Ye Y.-Q."/>
            <person name="Du Z.-J."/>
        </authorList>
    </citation>
    <scope>NUCLEOTIDE SEQUENCE [LARGE SCALE GENOMIC DNA]</scope>
    <source>
        <strain evidence="2 3">ECK-19</strain>
    </source>
</reference>
<dbReference type="PANTHER" id="PTHR36505">
    <property type="entry name" value="BLR1072 PROTEIN"/>
    <property type="match status" value="1"/>
</dbReference>
<dbReference type="EMBL" id="JBEHZE010000001">
    <property type="protein sequence ID" value="MEX6632732.1"/>
    <property type="molecule type" value="Genomic_DNA"/>
</dbReference>
<sequence length="124" mass="14020">MTDIIARDETASLISADKVEGTDVFNNDGEKLGSVQDVMLDKRQGNVAFAVMAFGGFLGMGEKHHPLPWDTLNYDDERDGYVVNLSKEKLEGAPTIERNETNRLYDRSYGEKIYGYYGVPPYWM</sequence>
<dbReference type="RefSeq" id="WP_369312659.1">
    <property type="nucleotide sequence ID" value="NZ_JBEHZE010000001.1"/>
</dbReference>
<comment type="caution">
    <text evidence="2">The sequence shown here is derived from an EMBL/GenBank/DDBJ whole genome shotgun (WGS) entry which is preliminary data.</text>
</comment>
<accession>A0ABV3Z5X9</accession>